<evidence type="ECO:0000256" key="13">
    <source>
        <dbReference type="NCBIfam" id="TIGR02402"/>
    </source>
</evidence>
<feature type="binding site" evidence="16">
    <location>
        <begin position="405"/>
        <end position="410"/>
    </location>
    <ligand>
        <name>substrate</name>
    </ligand>
</feature>
<evidence type="ECO:0000256" key="9">
    <source>
        <dbReference type="ARBA" id="ARBA00023295"/>
    </source>
</evidence>
<evidence type="ECO:0000313" key="20">
    <source>
        <dbReference type="EMBL" id="SFI14536.1"/>
    </source>
</evidence>
<dbReference type="Gene3D" id="3.20.20.80">
    <property type="entry name" value="Glycosidases"/>
    <property type="match status" value="1"/>
</dbReference>
<comment type="pathway">
    <text evidence="2 14">Glycan biosynthesis; trehalose biosynthesis.</text>
</comment>
<dbReference type="GO" id="GO:0033942">
    <property type="term" value="F:4-alpha-D-(1-&gt;4)-alpha-D-glucanotrehalose trehalohydrolase activity"/>
    <property type="evidence" value="ECO:0007669"/>
    <property type="project" value="UniProtKB-EC"/>
</dbReference>
<feature type="site" description="Transition state stabilizer" evidence="17">
    <location>
        <position position="406"/>
    </location>
</feature>
<evidence type="ECO:0000256" key="16">
    <source>
        <dbReference type="PIRSR" id="PIRSR006337-2"/>
    </source>
</evidence>
<dbReference type="SUPFAM" id="SSF51445">
    <property type="entry name" value="(Trans)glycosidases"/>
    <property type="match status" value="1"/>
</dbReference>
<dbReference type="InterPro" id="IPR012768">
    <property type="entry name" value="Trehalose_TreZ"/>
</dbReference>
<evidence type="ECO:0000256" key="3">
    <source>
        <dbReference type="ARBA" id="ARBA00008061"/>
    </source>
</evidence>
<evidence type="ECO:0000256" key="6">
    <source>
        <dbReference type="ARBA" id="ARBA00022490"/>
    </source>
</evidence>
<dbReference type="AlphaFoldDB" id="A0A1I3FTH2"/>
<feature type="active site" description="Nucleophile" evidence="15">
    <location>
        <position position="275"/>
    </location>
</feature>
<feature type="binding site" evidence="16">
    <location>
        <begin position="273"/>
        <end position="278"/>
    </location>
    <ligand>
        <name>substrate</name>
    </ligand>
</feature>
<dbReference type="EC" id="3.2.1.141" evidence="4 13"/>
<keyword evidence="21" id="KW-1185">Reference proteome</keyword>
<dbReference type="InterPro" id="IPR006047">
    <property type="entry name" value="GH13_cat_dom"/>
</dbReference>
<dbReference type="Gene3D" id="2.60.40.10">
    <property type="entry name" value="Immunoglobulins"/>
    <property type="match status" value="1"/>
</dbReference>
<dbReference type="InterPro" id="IPR013783">
    <property type="entry name" value="Ig-like_fold"/>
</dbReference>
<dbReference type="CDD" id="cd02853">
    <property type="entry name" value="E_set_MTHase_like_N"/>
    <property type="match status" value="1"/>
</dbReference>
<evidence type="ECO:0000259" key="19">
    <source>
        <dbReference type="SMART" id="SM00642"/>
    </source>
</evidence>
<dbReference type="GO" id="GO:0005992">
    <property type="term" value="P:trehalose biosynthetic process"/>
    <property type="evidence" value="ECO:0007669"/>
    <property type="project" value="UniProtKB-UniRule"/>
</dbReference>
<evidence type="ECO:0000256" key="8">
    <source>
        <dbReference type="ARBA" id="ARBA00023277"/>
    </source>
</evidence>
<feature type="binding site" evidence="16">
    <location>
        <begin position="337"/>
        <end position="341"/>
    </location>
    <ligand>
        <name>substrate</name>
    </ligand>
</feature>
<feature type="region of interest" description="Disordered" evidence="18">
    <location>
        <begin position="1"/>
        <end position="22"/>
    </location>
</feature>
<organism evidence="20 21">
    <name type="scientific">Planctomicrobium piriforme</name>
    <dbReference type="NCBI Taxonomy" id="1576369"/>
    <lineage>
        <taxon>Bacteria</taxon>
        <taxon>Pseudomonadati</taxon>
        <taxon>Planctomycetota</taxon>
        <taxon>Planctomycetia</taxon>
        <taxon>Planctomycetales</taxon>
        <taxon>Planctomycetaceae</taxon>
        <taxon>Planctomicrobium</taxon>
    </lineage>
</organism>
<dbReference type="EMBL" id="FOQD01000006">
    <property type="protein sequence ID" value="SFI14536.1"/>
    <property type="molecule type" value="Genomic_DNA"/>
</dbReference>
<evidence type="ECO:0000313" key="21">
    <source>
        <dbReference type="Proteomes" id="UP000199518"/>
    </source>
</evidence>
<evidence type="ECO:0000256" key="1">
    <source>
        <dbReference type="ARBA" id="ARBA00004496"/>
    </source>
</evidence>
<accession>A0A1I3FTH2</accession>
<evidence type="ECO:0000256" key="12">
    <source>
        <dbReference type="ARBA" id="ARBA00034013"/>
    </source>
</evidence>
<evidence type="ECO:0000256" key="10">
    <source>
        <dbReference type="ARBA" id="ARBA00032057"/>
    </source>
</evidence>
<dbReference type="InterPro" id="IPR017853">
    <property type="entry name" value="GH"/>
</dbReference>
<evidence type="ECO:0000256" key="15">
    <source>
        <dbReference type="PIRSR" id="PIRSR006337-1"/>
    </source>
</evidence>
<comment type="subcellular location">
    <subcellularLocation>
        <location evidence="1 15">Cytoplasm</location>
    </subcellularLocation>
</comment>
<dbReference type="UniPathway" id="UPA00299"/>
<dbReference type="Pfam" id="PF00128">
    <property type="entry name" value="Alpha-amylase"/>
    <property type="match status" value="1"/>
</dbReference>
<comment type="catalytic activity">
    <reaction evidence="12 14">
        <text>hydrolysis of (1-&gt;4)-alpha-D-glucosidic linkage in 4-alpha-D-[(1-&gt;4)-alpha-D-glucanosyl]n trehalose to yield trehalose and (1-&gt;4)-alpha-D-glucan.</text>
        <dbReference type="EC" id="3.2.1.141"/>
    </reaction>
</comment>
<evidence type="ECO:0000256" key="11">
    <source>
        <dbReference type="ARBA" id="ARBA00033284"/>
    </source>
</evidence>
<dbReference type="CDD" id="cd11325">
    <property type="entry name" value="AmyAc_GTHase"/>
    <property type="match status" value="1"/>
</dbReference>
<dbReference type="Proteomes" id="UP000199518">
    <property type="component" value="Unassembled WGS sequence"/>
</dbReference>
<dbReference type="InterPro" id="IPR014756">
    <property type="entry name" value="Ig_E-set"/>
</dbReference>
<dbReference type="SMART" id="SM00642">
    <property type="entry name" value="Aamy"/>
    <property type="match status" value="1"/>
</dbReference>
<gene>
    <name evidence="20" type="ORF">SAMN05421753_10623</name>
</gene>
<sequence>MAQTLTSSPRGHVEPEFPPVGALRQPDGSVEWTLWAPLTKQVTLVVWREAERQSQVMTGCEGYHRARLTNLPDGTRYAYQVDGQQYPDPASRSQPDGVHEPSAVYSPERFEWHDAEWQGVPRDELVIYELHVGTFTPQGTFDAVIPRLPALKELGVTAIEIMPVGQFPGGRNWGYDGVLPYAAQNTYGGPAGLQRLVDAAHQAGLAVLLDVVYNHFGPEGNYLSKFGPYFTHAYHTPWGDAVNFDGPDSDPVRQYVIDNACMWVRDFHCDGLRLDAVHAIYDFGARPLLAEISAAVQAIAKEQTRPVHVIAESDQNDPRLIDPPEKYGFGLTGVWADEFHHCVRALLAGDNQGYFQAFGSIDDLAQAYERVFVYDGRYSSVRKRRHGAPIGVRDRSQLVVCIHNHDQIGNRALGDRSATYLSENIQRLACGLLLISPCTPMLFMGEEYGERNPFPFFCSFGDDNLIAAVRKGRREEFASLGFAWGEELPDPQAEATFESAKLSWAWPSGEFSGRLRKLYRDLLTARKKWRPLKDRQHTTARPLPGDALLLVERGTGDSLVAIANLSEQAQPFPEVQLGNRQLLLSTEAADYGGARTSQNERPAELLPYELMLWGKREQRT</sequence>
<evidence type="ECO:0000256" key="14">
    <source>
        <dbReference type="PIRNR" id="PIRNR006337"/>
    </source>
</evidence>
<comment type="similarity">
    <text evidence="3 14">Belongs to the glycosyl hydrolase 13 family.</text>
</comment>
<evidence type="ECO:0000256" key="7">
    <source>
        <dbReference type="ARBA" id="ARBA00022801"/>
    </source>
</evidence>
<keyword evidence="8" id="KW-0119">Carbohydrate metabolism</keyword>
<dbReference type="NCBIfam" id="TIGR02402">
    <property type="entry name" value="trehalose_TreZ"/>
    <property type="match status" value="1"/>
</dbReference>
<dbReference type="STRING" id="1576369.SAMN05421753_10623"/>
<dbReference type="SUPFAM" id="SSF81296">
    <property type="entry name" value="E set domains"/>
    <property type="match status" value="1"/>
</dbReference>
<reference evidence="21" key="1">
    <citation type="submission" date="2016-10" db="EMBL/GenBank/DDBJ databases">
        <authorList>
            <person name="Varghese N."/>
            <person name="Submissions S."/>
        </authorList>
    </citation>
    <scope>NUCLEOTIDE SEQUENCE [LARGE SCALE GENOMIC DNA]</scope>
    <source>
        <strain evidence="21">DSM 26348</strain>
    </source>
</reference>
<dbReference type="PIRSF" id="PIRSF006337">
    <property type="entry name" value="Trehalose_TreZ"/>
    <property type="match status" value="1"/>
</dbReference>
<proteinExistence type="inferred from homology"/>
<evidence type="ECO:0000256" key="2">
    <source>
        <dbReference type="ARBA" id="ARBA00005199"/>
    </source>
</evidence>
<name>A0A1I3FTH2_9PLAN</name>
<evidence type="ECO:0000256" key="4">
    <source>
        <dbReference type="ARBA" id="ARBA00012268"/>
    </source>
</evidence>
<feature type="domain" description="Glycosyl hydrolase family 13 catalytic" evidence="19">
    <location>
        <begin position="107"/>
        <end position="473"/>
    </location>
</feature>
<protein>
    <recommendedName>
        <fullName evidence="5 13">Malto-oligosyltrehalose trehalohydrolase</fullName>
        <shortName evidence="14">MTHase</shortName>
        <ecNumber evidence="4 13">3.2.1.141</ecNumber>
    </recommendedName>
    <alternativeName>
        <fullName evidence="11 14">4-alpha-D-((1-&gt;4)-alpha-D-glucano)trehalose trehalohydrolase</fullName>
    </alternativeName>
    <alternativeName>
        <fullName evidence="10 14">Maltooligosyl trehalose trehalohydrolase</fullName>
    </alternativeName>
</protein>
<keyword evidence="7 14" id="KW-0378">Hydrolase</keyword>
<dbReference type="GO" id="GO:0005737">
    <property type="term" value="C:cytoplasm"/>
    <property type="evidence" value="ECO:0007669"/>
    <property type="project" value="UniProtKB-SubCell"/>
</dbReference>
<dbReference type="InterPro" id="IPR044901">
    <property type="entry name" value="Trehalose_TreZ_E-set_sf"/>
</dbReference>
<evidence type="ECO:0000256" key="17">
    <source>
        <dbReference type="PIRSR" id="PIRSR006337-3"/>
    </source>
</evidence>
<keyword evidence="9 14" id="KW-0326">Glycosidase</keyword>
<dbReference type="Gene3D" id="1.10.10.760">
    <property type="entry name" value="E-set domains of sugar-utilizing enzymes"/>
    <property type="match status" value="1"/>
</dbReference>
<dbReference type="PANTHER" id="PTHR43651:SF11">
    <property type="entry name" value="MALTO-OLIGOSYLTREHALOSE TREHALOHYDROLASE"/>
    <property type="match status" value="1"/>
</dbReference>
<feature type="active site" description="Proton donor" evidence="15">
    <location>
        <position position="312"/>
    </location>
</feature>
<evidence type="ECO:0000256" key="5">
    <source>
        <dbReference type="ARBA" id="ARBA00015938"/>
    </source>
</evidence>
<dbReference type="PANTHER" id="PTHR43651">
    <property type="entry name" value="1,4-ALPHA-GLUCAN-BRANCHING ENZYME"/>
    <property type="match status" value="1"/>
</dbReference>
<evidence type="ECO:0000256" key="18">
    <source>
        <dbReference type="SAM" id="MobiDB-lite"/>
    </source>
</evidence>
<keyword evidence="6" id="KW-0963">Cytoplasm</keyword>